<organism evidence="1 2">
    <name type="scientific">Dryococelus australis</name>
    <dbReference type="NCBI Taxonomy" id="614101"/>
    <lineage>
        <taxon>Eukaryota</taxon>
        <taxon>Metazoa</taxon>
        <taxon>Ecdysozoa</taxon>
        <taxon>Arthropoda</taxon>
        <taxon>Hexapoda</taxon>
        <taxon>Insecta</taxon>
        <taxon>Pterygota</taxon>
        <taxon>Neoptera</taxon>
        <taxon>Polyneoptera</taxon>
        <taxon>Phasmatodea</taxon>
        <taxon>Verophasmatodea</taxon>
        <taxon>Anareolatae</taxon>
        <taxon>Phasmatidae</taxon>
        <taxon>Eurycanthinae</taxon>
        <taxon>Dryococelus</taxon>
    </lineage>
</organism>
<comment type="caution">
    <text evidence="1">The sequence shown here is derived from an EMBL/GenBank/DDBJ whole genome shotgun (WGS) entry which is preliminary data.</text>
</comment>
<dbReference type="Proteomes" id="UP001159363">
    <property type="component" value="Chromosome 3"/>
</dbReference>
<reference evidence="1 2" key="1">
    <citation type="submission" date="2023-02" db="EMBL/GenBank/DDBJ databases">
        <title>LHISI_Scaffold_Assembly.</title>
        <authorList>
            <person name="Stuart O.P."/>
            <person name="Cleave R."/>
            <person name="Magrath M.J.L."/>
            <person name="Mikheyev A.S."/>
        </authorList>
    </citation>
    <scope>NUCLEOTIDE SEQUENCE [LARGE SCALE GENOMIC DNA]</scope>
    <source>
        <strain evidence="1">Daus_M_001</strain>
        <tissue evidence="1">Leg muscle</tissue>
    </source>
</reference>
<protein>
    <submittedName>
        <fullName evidence="1">Uncharacterized protein</fullName>
    </submittedName>
</protein>
<accession>A0ABQ9I039</accession>
<evidence type="ECO:0000313" key="2">
    <source>
        <dbReference type="Proteomes" id="UP001159363"/>
    </source>
</evidence>
<evidence type="ECO:0000313" key="1">
    <source>
        <dbReference type="EMBL" id="KAJ8889630.1"/>
    </source>
</evidence>
<gene>
    <name evidence="1" type="ORF">PR048_009130</name>
</gene>
<proteinExistence type="predicted"/>
<sequence>MKVRVILDKQRASGTNICPVDQRGKHNNHIPAYGSHYSRRHTANKYFSGDLSISKMYRFYSVSCHRCDRFKIMLVTADPKIKKIFRQSMTNI</sequence>
<keyword evidence="2" id="KW-1185">Reference proteome</keyword>
<name>A0ABQ9I039_9NEOP</name>
<dbReference type="EMBL" id="JARBHB010000003">
    <property type="protein sequence ID" value="KAJ8889630.1"/>
    <property type="molecule type" value="Genomic_DNA"/>
</dbReference>